<protein>
    <submittedName>
        <fullName evidence="1">Uncharacterized protein</fullName>
    </submittedName>
</protein>
<dbReference type="Proteomes" id="UP000001095">
    <property type="component" value="Unassembled WGS sequence"/>
</dbReference>
<comment type="caution">
    <text evidence="1">The sequence shown here is derived from an EMBL/GenBank/DDBJ whole genome shotgun (WGS) entry which is preliminary data.</text>
</comment>
<evidence type="ECO:0000313" key="2">
    <source>
        <dbReference type="Proteomes" id="UP000001095"/>
    </source>
</evidence>
<organism evidence="1 2">
    <name type="scientific">Afipia clevelandensis ATCC 49720</name>
    <dbReference type="NCBI Taxonomy" id="883079"/>
    <lineage>
        <taxon>Bacteria</taxon>
        <taxon>Pseudomonadati</taxon>
        <taxon>Pseudomonadota</taxon>
        <taxon>Alphaproteobacteria</taxon>
        <taxon>Hyphomicrobiales</taxon>
        <taxon>Nitrobacteraceae</taxon>
        <taxon>Afipia</taxon>
    </lineage>
</organism>
<name>K8P0B6_9BRAD</name>
<reference evidence="1 2" key="1">
    <citation type="submission" date="2012-04" db="EMBL/GenBank/DDBJ databases">
        <title>The Genome Sequence of Afipia clevelandensis ATCC 49720.</title>
        <authorList>
            <consortium name="The Broad Institute Genome Sequencing Platform"/>
            <person name="Earl A."/>
            <person name="Ward D."/>
            <person name="Feldgarden M."/>
            <person name="Gevers D."/>
            <person name="Huys G."/>
            <person name="Walker B."/>
            <person name="Young S.K."/>
            <person name="Zeng Q."/>
            <person name="Gargeya S."/>
            <person name="Fitzgerald M."/>
            <person name="Haas B."/>
            <person name="Abouelleil A."/>
            <person name="Alvarado L."/>
            <person name="Arachchi H.M."/>
            <person name="Berlin A."/>
            <person name="Chapman S.B."/>
            <person name="Goldberg J."/>
            <person name="Griggs A."/>
            <person name="Gujja S."/>
            <person name="Hansen M."/>
            <person name="Howarth C."/>
            <person name="Imamovic A."/>
            <person name="Larimer J."/>
            <person name="McCowen C."/>
            <person name="Montmayeur A."/>
            <person name="Murphy C."/>
            <person name="Neiman D."/>
            <person name="Pearson M."/>
            <person name="Priest M."/>
            <person name="Roberts A."/>
            <person name="Saif S."/>
            <person name="Shea T."/>
            <person name="Sisk P."/>
            <person name="Sykes S."/>
            <person name="Wortman J."/>
            <person name="Nusbaum C."/>
            <person name="Birren B."/>
        </authorList>
    </citation>
    <scope>NUCLEOTIDE SEQUENCE [LARGE SCALE GENOMIC DNA]</scope>
    <source>
        <strain evidence="1 2">ATCC 49720</strain>
    </source>
</reference>
<accession>K8P0B6</accession>
<sequence>MESPDDNPSKATIRHLKCNKVADAGFVHASAIVYDKDVAFLRCLKRFQKDVDASNVTCGQDTPRAFHTLADRS</sequence>
<evidence type="ECO:0000313" key="1">
    <source>
        <dbReference type="EMBL" id="EKS36047.1"/>
    </source>
</evidence>
<dbReference type="AlphaFoldDB" id="K8P0B6"/>
<dbReference type="EMBL" id="AGWY01000008">
    <property type="protein sequence ID" value="EKS36047.1"/>
    <property type="molecule type" value="Genomic_DNA"/>
</dbReference>
<proteinExistence type="predicted"/>
<keyword evidence="2" id="KW-1185">Reference proteome</keyword>
<gene>
    <name evidence="1" type="ORF">HMPREF9696_02259</name>
</gene>
<dbReference type="HOGENOM" id="CLU_2696272_0_0_5"/>